<feature type="domain" description="Transglutaminase-like" evidence="2">
    <location>
        <begin position="285"/>
        <end position="393"/>
    </location>
</feature>
<evidence type="ECO:0000313" key="4">
    <source>
        <dbReference type="EMBL" id="RFZ83148.1"/>
    </source>
</evidence>
<dbReference type="Pfam" id="PF12969">
    <property type="entry name" value="DUF3857"/>
    <property type="match status" value="1"/>
</dbReference>
<comment type="caution">
    <text evidence="4">The sequence shown here is derived from an EMBL/GenBank/DDBJ whole genome shotgun (WGS) entry which is preliminary data.</text>
</comment>
<protein>
    <submittedName>
        <fullName evidence="4">DUF3857 domain-containing protein</fullName>
    </submittedName>
</protein>
<dbReference type="Proteomes" id="UP000260823">
    <property type="component" value="Unassembled WGS sequence"/>
</dbReference>
<feature type="signal peptide" evidence="1">
    <location>
        <begin position="1"/>
        <end position="25"/>
    </location>
</feature>
<keyword evidence="1" id="KW-0732">Signal</keyword>
<keyword evidence="5" id="KW-1185">Reference proteome</keyword>
<dbReference type="InterPro" id="IPR024618">
    <property type="entry name" value="DUF3857"/>
</dbReference>
<dbReference type="AlphaFoldDB" id="A0A3E2NQ71"/>
<dbReference type="Gene3D" id="3.10.620.30">
    <property type="match status" value="1"/>
</dbReference>
<evidence type="ECO:0000259" key="3">
    <source>
        <dbReference type="Pfam" id="PF12969"/>
    </source>
</evidence>
<evidence type="ECO:0000256" key="1">
    <source>
        <dbReference type="SAM" id="SignalP"/>
    </source>
</evidence>
<dbReference type="EMBL" id="QWDE01000002">
    <property type="protein sequence ID" value="RFZ83148.1"/>
    <property type="molecule type" value="Genomic_DNA"/>
</dbReference>
<dbReference type="InterPro" id="IPR038765">
    <property type="entry name" value="Papain-like_cys_pep_sf"/>
</dbReference>
<gene>
    <name evidence="4" type="ORF">DYU05_13450</name>
</gene>
<dbReference type="Gene3D" id="2.60.120.1130">
    <property type="match status" value="1"/>
</dbReference>
<evidence type="ECO:0000313" key="5">
    <source>
        <dbReference type="Proteomes" id="UP000260823"/>
    </source>
</evidence>
<name>A0A3E2NQ71_9SPHI</name>
<feature type="domain" description="DUF3857" evidence="3">
    <location>
        <begin position="63"/>
        <end position="224"/>
    </location>
</feature>
<accession>A0A3E2NQ71</accession>
<sequence>MQSSFSKVLFLASVALMLSIISVKAQQVPKDAYLAAAIPDSLKEEANSVVRYSLEEMIVKGPGKATIKQHTIVTVLNEKGNDEASIALSYNRKFNTVGSFEMKVFGPMGNLLKKYHKSDMYDHSAVSGETIVTDDRVLLVGHTIASYPCTIEMTYDEDFKSLTDLSSWLIQDEEQSVQNAYCRINVASNAGFRYSLKNTTIKPEKAVDGESDVYTWKVSNLKAFKLEEGAQSWQVLPRIRFACGNFDYYGVPGDISSWQNFGKFIQMLNADVCNLSPKRIEEIRTMTADLKTDKEKVMFLYNYLQKNMRYVSVQLGIGGLKPFPASFVDEKKYGDCKALSNYMYALLKAVDIPAHYAIVRAGTNEEPADVSFPYNSFNHVIVCVPLKGDTTWLECTSTTQPFGKLSTFTENRNALLVTPDGGKLVNTPRSKEADNQFNSEVHISLLADGGARAKVKIMSSGVYRSDYIEMASLKTDEQKEYLIRVMNMKQPSMLEYAPGKDADGVKEVELNLEYDKFCDITTGSKQFYRPRVFDLWRLTLPPAEKRRSAYFFEQPMQKACVTTIDLPEGFEVEMLPTNQTLKFTYGNYEVNYGYNSAKNQVVSTAKFNLSNQVIPAAKYKEMQEYIENIAKAQNKKLVIRRKA</sequence>
<feature type="chain" id="PRO_5017559983" evidence="1">
    <location>
        <begin position="26"/>
        <end position="643"/>
    </location>
</feature>
<dbReference type="Pfam" id="PF01841">
    <property type="entry name" value="Transglut_core"/>
    <property type="match status" value="1"/>
</dbReference>
<dbReference type="Gene3D" id="2.60.40.3140">
    <property type="match status" value="1"/>
</dbReference>
<organism evidence="4 5">
    <name type="scientific">Mucilaginibacter terrenus</name>
    <dbReference type="NCBI Taxonomy" id="2482727"/>
    <lineage>
        <taxon>Bacteria</taxon>
        <taxon>Pseudomonadati</taxon>
        <taxon>Bacteroidota</taxon>
        <taxon>Sphingobacteriia</taxon>
        <taxon>Sphingobacteriales</taxon>
        <taxon>Sphingobacteriaceae</taxon>
        <taxon>Mucilaginibacter</taxon>
    </lineage>
</organism>
<evidence type="ECO:0000259" key="2">
    <source>
        <dbReference type="Pfam" id="PF01841"/>
    </source>
</evidence>
<dbReference type="InterPro" id="IPR002931">
    <property type="entry name" value="Transglutaminase-like"/>
</dbReference>
<dbReference type="SUPFAM" id="SSF54001">
    <property type="entry name" value="Cysteine proteinases"/>
    <property type="match status" value="1"/>
</dbReference>
<reference evidence="4 5" key="1">
    <citation type="submission" date="2018-08" db="EMBL/GenBank/DDBJ databases">
        <title>Mucilaginibacter terrae sp. nov., isolated from manganese diggings.</title>
        <authorList>
            <person name="Huang Y."/>
            <person name="Zhou Z."/>
        </authorList>
    </citation>
    <scope>NUCLEOTIDE SEQUENCE [LARGE SCALE GENOMIC DNA]</scope>
    <source>
        <strain evidence="4 5">ZH6</strain>
    </source>
</reference>
<proteinExistence type="predicted"/>
<dbReference type="OrthoDB" id="8595007at2"/>